<dbReference type="EMBL" id="SHKX01000001">
    <property type="protein sequence ID" value="RZU48278.1"/>
    <property type="molecule type" value="Genomic_DNA"/>
</dbReference>
<dbReference type="InterPro" id="IPR027417">
    <property type="entry name" value="P-loop_NTPase"/>
</dbReference>
<dbReference type="GO" id="GO:0004141">
    <property type="term" value="F:dethiobiotin synthase activity"/>
    <property type="evidence" value="ECO:0007669"/>
    <property type="project" value="UniProtKB-UniRule"/>
</dbReference>
<evidence type="ECO:0000313" key="10">
    <source>
        <dbReference type="Proteomes" id="UP000292423"/>
    </source>
</evidence>
<evidence type="ECO:0000256" key="5">
    <source>
        <dbReference type="ARBA" id="ARBA00022756"/>
    </source>
</evidence>
<keyword evidence="2 8" id="KW-0436">Ligase</keyword>
<dbReference type="UniPathway" id="UPA00078">
    <property type="reaction ID" value="UER00161"/>
</dbReference>
<dbReference type="GO" id="GO:0042803">
    <property type="term" value="F:protein homodimerization activity"/>
    <property type="evidence" value="ECO:0007669"/>
    <property type="project" value="UniProtKB-ARBA"/>
</dbReference>
<keyword evidence="10" id="KW-1185">Reference proteome</keyword>
<feature type="binding site" evidence="8">
    <location>
        <begin position="205"/>
        <end position="207"/>
    </location>
    <ligand>
        <name>ATP</name>
        <dbReference type="ChEBI" id="CHEBI:30616"/>
    </ligand>
</feature>
<dbReference type="GO" id="GO:0009102">
    <property type="term" value="P:biotin biosynthetic process"/>
    <property type="evidence" value="ECO:0007669"/>
    <property type="project" value="UniProtKB-UniRule"/>
</dbReference>
<evidence type="ECO:0000256" key="2">
    <source>
        <dbReference type="ARBA" id="ARBA00022598"/>
    </source>
</evidence>
<dbReference type="Gene3D" id="3.40.50.300">
    <property type="entry name" value="P-loop containing nucleotide triphosphate hydrolases"/>
    <property type="match status" value="1"/>
</dbReference>
<comment type="catalytic activity">
    <reaction evidence="8">
        <text>(7R,8S)-7,8-diammoniononanoate + CO2 + ATP = (4R,5S)-dethiobiotin + ADP + phosphate + 3 H(+)</text>
        <dbReference type="Rhea" id="RHEA:15805"/>
        <dbReference type="ChEBI" id="CHEBI:15378"/>
        <dbReference type="ChEBI" id="CHEBI:16526"/>
        <dbReference type="ChEBI" id="CHEBI:30616"/>
        <dbReference type="ChEBI" id="CHEBI:43474"/>
        <dbReference type="ChEBI" id="CHEBI:149469"/>
        <dbReference type="ChEBI" id="CHEBI:149473"/>
        <dbReference type="ChEBI" id="CHEBI:456216"/>
        <dbReference type="EC" id="6.3.3.3"/>
    </reaction>
</comment>
<proteinExistence type="inferred from homology"/>
<dbReference type="InterPro" id="IPR004472">
    <property type="entry name" value="DTB_synth_BioD"/>
</dbReference>
<feature type="binding site" evidence="8">
    <location>
        <begin position="12"/>
        <end position="17"/>
    </location>
    <ligand>
        <name>ATP</name>
        <dbReference type="ChEBI" id="CHEBI:30616"/>
    </ligand>
</feature>
<feature type="binding site" evidence="8">
    <location>
        <begin position="176"/>
        <end position="177"/>
    </location>
    <ligand>
        <name>ATP</name>
        <dbReference type="ChEBI" id="CHEBI:30616"/>
    </ligand>
</feature>
<dbReference type="FunFam" id="3.40.50.300:FF:000292">
    <property type="entry name" value="ATP-dependent dethiobiotin synthetase BioD"/>
    <property type="match status" value="1"/>
</dbReference>
<keyword evidence="7 8" id="KW-0460">Magnesium</keyword>
<name>A0A4Q7ZCC1_9GAMM</name>
<dbReference type="PANTHER" id="PTHR43210">
    <property type="entry name" value="DETHIOBIOTIN SYNTHETASE"/>
    <property type="match status" value="1"/>
</dbReference>
<feature type="binding site" evidence="8">
    <location>
        <position position="54"/>
    </location>
    <ligand>
        <name>ATP</name>
        <dbReference type="ChEBI" id="CHEBI:30616"/>
    </ligand>
</feature>
<protein>
    <recommendedName>
        <fullName evidence="8">ATP-dependent dethiobiotin synthetase BioD</fullName>
        <ecNumber evidence="8">6.3.3.3</ecNumber>
    </recommendedName>
    <alternativeName>
        <fullName evidence="8">DTB synthetase</fullName>
        <shortName evidence="8">DTBS</shortName>
    </alternativeName>
    <alternativeName>
        <fullName evidence="8">Dethiobiotin synthase</fullName>
    </alternativeName>
</protein>
<dbReference type="Pfam" id="PF13500">
    <property type="entry name" value="AAA_26"/>
    <property type="match status" value="1"/>
</dbReference>
<evidence type="ECO:0000256" key="3">
    <source>
        <dbReference type="ARBA" id="ARBA00022723"/>
    </source>
</evidence>
<comment type="similarity">
    <text evidence="8">Belongs to the dethiobiotin synthetase family.</text>
</comment>
<organism evidence="9 10">
    <name type="scientific">Fluviicoccus keumensis</name>
    <dbReference type="NCBI Taxonomy" id="1435465"/>
    <lineage>
        <taxon>Bacteria</taxon>
        <taxon>Pseudomonadati</taxon>
        <taxon>Pseudomonadota</taxon>
        <taxon>Gammaproteobacteria</taxon>
        <taxon>Moraxellales</taxon>
        <taxon>Moraxellaceae</taxon>
        <taxon>Fluviicoccus</taxon>
    </lineage>
</organism>
<feature type="binding site" evidence="8">
    <location>
        <position position="16"/>
    </location>
    <ligand>
        <name>Mg(2+)</name>
        <dbReference type="ChEBI" id="CHEBI:18420"/>
    </ligand>
</feature>
<comment type="cofactor">
    <cofactor evidence="8">
        <name>Mg(2+)</name>
        <dbReference type="ChEBI" id="CHEBI:18420"/>
    </cofactor>
</comment>
<comment type="caution">
    <text evidence="8">Lacks conserved residue(s) required for the propagation of feature annotation.</text>
</comment>
<evidence type="ECO:0000256" key="8">
    <source>
        <dbReference type="HAMAP-Rule" id="MF_00336"/>
    </source>
</evidence>
<dbReference type="EC" id="6.3.3.3" evidence="8"/>
<keyword evidence="1 8" id="KW-0963">Cytoplasm</keyword>
<keyword evidence="4 8" id="KW-0547">Nucleotide-binding</keyword>
<feature type="binding site" evidence="8">
    <location>
        <position position="54"/>
    </location>
    <ligand>
        <name>Mg(2+)</name>
        <dbReference type="ChEBI" id="CHEBI:18420"/>
    </ligand>
</feature>
<evidence type="ECO:0000256" key="4">
    <source>
        <dbReference type="ARBA" id="ARBA00022741"/>
    </source>
</evidence>
<dbReference type="OrthoDB" id="9802097at2"/>
<feature type="active site" evidence="8">
    <location>
        <position position="37"/>
    </location>
</feature>
<evidence type="ECO:0000256" key="7">
    <source>
        <dbReference type="ARBA" id="ARBA00022842"/>
    </source>
</evidence>
<dbReference type="SUPFAM" id="SSF52540">
    <property type="entry name" value="P-loop containing nucleoside triphosphate hydrolases"/>
    <property type="match status" value="1"/>
</dbReference>
<dbReference type="CDD" id="cd03109">
    <property type="entry name" value="DTBS"/>
    <property type="match status" value="1"/>
</dbReference>
<dbReference type="GO" id="GO:0005829">
    <property type="term" value="C:cytosol"/>
    <property type="evidence" value="ECO:0007669"/>
    <property type="project" value="TreeGrafter"/>
</dbReference>
<dbReference type="PANTHER" id="PTHR43210:SF5">
    <property type="entry name" value="DETHIOBIOTIN SYNTHETASE"/>
    <property type="match status" value="1"/>
</dbReference>
<dbReference type="GO" id="GO:0005524">
    <property type="term" value="F:ATP binding"/>
    <property type="evidence" value="ECO:0007669"/>
    <property type="project" value="UniProtKB-UniRule"/>
</dbReference>
<dbReference type="GO" id="GO:0000287">
    <property type="term" value="F:magnesium ion binding"/>
    <property type="evidence" value="ECO:0007669"/>
    <property type="project" value="UniProtKB-UniRule"/>
</dbReference>
<dbReference type="HAMAP" id="MF_00336">
    <property type="entry name" value="BioD"/>
    <property type="match status" value="1"/>
</dbReference>
<keyword evidence="3 8" id="KW-0479">Metal-binding</keyword>
<accession>A0A4Q7ZCC1</accession>
<comment type="pathway">
    <text evidence="8">Cofactor biosynthesis; biotin biosynthesis; biotin from 7,8-diaminononanoate: step 1/2.</text>
</comment>
<evidence type="ECO:0000313" key="9">
    <source>
        <dbReference type="EMBL" id="RZU48278.1"/>
    </source>
</evidence>
<dbReference type="RefSeq" id="WP_130410373.1">
    <property type="nucleotide sequence ID" value="NZ_SHKX01000001.1"/>
</dbReference>
<evidence type="ECO:0000256" key="1">
    <source>
        <dbReference type="ARBA" id="ARBA00022490"/>
    </source>
</evidence>
<sequence>MKAYFLTGTDTGIGKTTVACALLARARKQGLSTLGLKPVAAGCEQTPDGLRNSDALMLQAESTVKVSYPEVNPVALEAPLSPHLAAKAAGRRLTITQLTGFVRAGLSHRPDLALVEGAGGWRVPISDRELLSALPKDLRMPVVLVIGLRLGCLNHAILTAEAILKDGLRLAGWVGNRVDPDMADPEGNLATLRNLLPAPCLGIVPYLPDGSPEALASHLDIAPLL</sequence>
<dbReference type="AlphaFoldDB" id="A0A4Q7ZCC1"/>
<keyword evidence="6 8" id="KW-0067">ATP-binding</keyword>
<keyword evidence="5 8" id="KW-0093">Biotin biosynthesis</keyword>
<evidence type="ECO:0000256" key="6">
    <source>
        <dbReference type="ARBA" id="ARBA00022840"/>
    </source>
</evidence>
<dbReference type="NCBIfam" id="TIGR00347">
    <property type="entry name" value="bioD"/>
    <property type="match status" value="1"/>
</dbReference>
<comment type="function">
    <text evidence="8">Catalyzes a mechanistically unusual reaction, the ATP-dependent insertion of CO2 between the N7 and N8 nitrogen atoms of 7,8-diaminopelargonic acid (DAPA, also called 7,8-diammoniononanoate) to form a ureido ring.</text>
</comment>
<dbReference type="PIRSF" id="PIRSF006755">
    <property type="entry name" value="DTB_synth"/>
    <property type="match status" value="1"/>
</dbReference>
<reference evidence="9 10" key="1">
    <citation type="submission" date="2019-02" db="EMBL/GenBank/DDBJ databases">
        <title>Genomic Encyclopedia of Type Strains, Phase IV (KMG-IV): sequencing the most valuable type-strain genomes for metagenomic binning, comparative biology and taxonomic classification.</title>
        <authorList>
            <person name="Goeker M."/>
        </authorList>
    </citation>
    <scope>NUCLEOTIDE SEQUENCE [LARGE SCALE GENOMIC DNA]</scope>
    <source>
        <strain evidence="9 10">DSM 105135</strain>
    </source>
</reference>
<comment type="subcellular location">
    <subcellularLocation>
        <location evidence="8">Cytoplasm</location>
    </subcellularLocation>
</comment>
<dbReference type="Proteomes" id="UP000292423">
    <property type="component" value="Unassembled WGS sequence"/>
</dbReference>
<comment type="caution">
    <text evidence="9">The sequence shown here is derived from an EMBL/GenBank/DDBJ whole genome shotgun (WGS) entry which is preliminary data.</text>
</comment>
<feature type="binding site" evidence="8">
    <location>
        <begin position="116"/>
        <end position="119"/>
    </location>
    <ligand>
        <name>ATP</name>
        <dbReference type="ChEBI" id="CHEBI:30616"/>
    </ligand>
</feature>
<gene>
    <name evidence="8" type="primary">bioD</name>
    <name evidence="9" type="ORF">EV700_0069</name>
</gene>
<comment type="subunit">
    <text evidence="8">Homodimer.</text>
</comment>
<feature type="binding site" evidence="8">
    <location>
        <position position="116"/>
    </location>
    <ligand>
        <name>Mg(2+)</name>
        <dbReference type="ChEBI" id="CHEBI:18420"/>
    </ligand>
</feature>